<sequence length="93" mass="9937">MELELLKGGALRIDRGEVGFSSSDEDLPEKKVAAGEGFEAHVHGKGEEDAGAARGVNEGGNGVDFYEVGEAKDERPESRNLKEQQRDHGGLCP</sequence>
<protein>
    <submittedName>
        <fullName evidence="1">Uncharacterized protein</fullName>
    </submittedName>
</protein>
<proteinExistence type="predicted"/>
<evidence type="ECO:0000313" key="2">
    <source>
        <dbReference type="Proteomes" id="UP001234297"/>
    </source>
</evidence>
<dbReference type="Proteomes" id="UP001234297">
    <property type="component" value="Chromosome 1"/>
</dbReference>
<gene>
    <name evidence="1" type="ORF">MRB53_002484</name>
</gene>
<organism evidence="1 2">
    <name type="scientific">Persea americana</name>
    <name type="common">Avocado</name>
    <dbReference type="NCBI Taxonomy" id="3435"/>
    <lineage>
        <taxon>Eukaryota</taxon>
        <taxon>Viridiplantae</taxon>
        <taxon>Streptophyta</taxon>
        <taxon>Embryophyta</taxon>
        <taxon>Tracheophyta</taxon>
        <taxon>Spermatophyta</taxon>
        <taxon>Magnoliopsida</taxon>
        <taxon>Magnoliidae</taxon>
        <taxon>Laurales</taxon>
        <taxon>Lauraceae</taxon>
        <taxon>Persea</taxon>
    </lineage>
</organism>
<dbReference type="EMBL" id="CM056809">
    <property type="protein sequence ID" value="KAJ8649461.1"/>
    <property type="molecule type" value="Genomic_DNA"/>
</dbReference>
<evidence type="ECO:0000313" key="1">
    <source>
        <dbReference type="EMBL" id="KAJ8649461.1"/>
    </source>
</evidence>
<comment type="caution">
    <text evidence="1">The sequence shown here is derived from an EMBL/GenBank/DDBJ whole genome shotgun (WGS) entry which is preliminary data.</text>
</comment>
<accession>A0ACC2MVH9</accession>
<keyword evidence="2" id="KW-1185">Reference proteome</keyword>
<reference evidence="1 2" key="1">
    <citation type="journal article" date="2022" name="Hortic Res">
        <title>A haplotype resolved chromosomal level avocado genome allows analysis of novel avocado genes.</title>
        <authorList>
            <person name="Nath O."/>
            <person name="Fletcher S.J."/>
            <person name="Hayward A."/>
            <person name="Shaw L.M."/>
            <person name="Masouleh A.K."/>
            <person name="Furtado A."/>
            <person name="Henry R.J."/>
            <person name="Mitter N."/>
        </authorList>
    </citation>
    <scope>NUCLEOTIDE SEQUENCE [LARGE SCALE GENOMIC DNA]</scope>
    <source>
        <strain evidence="2">cv. Hass</strain>
    </source>
</reference>
<name>A0ACC2MVH9_PERAE</name>